<sequence>MDAALRDRAGGIPGLLRFLTEYGEAVEWDMARYWPGRSLLDLWRGGLTWRELRVFLRYLPRDSATARAVRNASPEEEAWTMDRHLLASIVDAVRESTYAAIKLGGDPKKTGRLKPPAPIPRPGVAETQKSNVIRFGGRHGSGAKQLATVFGRPAANQ</sequence>
<dbReference type="EMBL" id="BNBE01000001">
    <property type="protein sequence ID" value="GHF77096.1"/>
    <property type="molecule type" value="Genomic_DNA"/>
</dbReference>
<evidence type="ECO:0000313" key="2">
    <source>
        <dbReference type="EMBL" id="GHF77096.1"/>
    </source>
</evidence>
<keyword evidence="3" id="KW-1185">Reference proteome</keyword>
<accession>A0A919BAY6</accession>
<proteinExistence type="predicted"/>
<dbReference type="Proteomes" id="UP000632849">
    <property type="component" value="Unassembled WGS sequence"/>
</dbReference>
<feature type="region of interest" description="Disordered" evidence="1">
    <location>
        <begin position="107"/>
        <end position="127"/>
    </location>
</feature>
<evidence type="ECO:0000256" key="1">
    <source>
        <dbReference type="SAM" id="MobiDB-lite"/>
    </source>
</evidence>
<reference evidence="2" key="1">
    <citation type="journal article" date="2014" name="Int. J. Syst. Evol. Microbiol.">
        <title>Complete genome sequence of Corynebacterium casei LMG S-19264T (=DSM 44701T), isolated from a smear-ripened cheese.</title>
        <authorList>
            <consortium name="US DOE Joint Genome Institute (JGI-PGF)"/>
            <person name="Walter F."/>
            <person name="Albersmeier A."/>
            <person name="Kalinowski J."/>
            <person name="Ruckert C."/>
        </authorList>
    </citation>
    <scope>NUCLEOTIDE SEQUENCE</scope>
    <source>
        <strain evidence="2">JCM 4122</strain>
    </source>
</reference>
<name>A0A919BAY6_STRFL</name>
<organism evidence="2 3">
    <name type="scientific">Streptomyces filamentosus</name>
    <name type="common">Streptomyces roseosporus</name>
    <dbReference type="NCBI Taxonomy" id="67294"/>
    <lineage>
        <taxon>Bacteria</taxon>
        <taxon>Bacillati</taxon>
        <taxon>Actinomycetota</taxon>
        <taxon>Actinomycetes</taxon>
        <taxon>Kitasatosporales</taxon>
        <taxon>Streptomycetaceae</taxon>
        <taxon>Streptomyces</taxon>
    </lineage>
</organism>
<dbReference type="AlphaFoldDB" id="A0A919BAY6"/>
<evidence type="ECO:0000313" key="3">
    <source>
        <dbReference type="Proteomes" id="UP000632849"/>
    </source>
</evidence>
<reference evidence="2" key="2">
    <citation type="submission" date="2020-09" db="EMBL/GenBank/DDBJ databases">
        <authorList>
            <person name="Sun Q."/>
            <person name="Ohkuma M."/>
        </authorList>
    </citation>
    <scope>NUCLEOTIDE SEQUENCE</scope>
    <source>
        <strain evidence="2">JCM 4122</strain>
    </source>
</reference>
<comment type="caution">
    <text evidence="2">The sequence shown here is derived from an EMBL/GenBank/DDBJ whole genome shotgun (WGS) entry which is preliminary data.</text>
</comment>
<protein>
    <submittedName>
        <fullName evidence="2">Uncharacterized protein</fullName>
    </submittedName>
</protein>
<gene>
    <name evidence="2" type="ORF">GCM10017667_00480</name>
</gene>